<reference evidence="2" key="1">
    <citation type="submission" date="2017-06" db="EMBL/GenBank/DDBJ databases">
        <title>Genome analysis of Fimbriiglobus ruber SP5, the first member of the order Planctomycetales with confirmed chitinolytic capability.</title>
        <authorList>
            <person name="Ravin N.V."/>
            <person name="Rakitin A.L."/>
            <person name="Ivanova A.A."/>
            <person name="Beletsky A.V."/>
            <person name="Kulichevskaya I.S."/>
            <person name="Mardanov A.V."/>
            <person name="Dedysh S.N."/>
        </authorList>
    </citation>
    <scope>NUCLEOTIDE SEQUENCE [LARGE SCALE GENOMIC DNA]</scope>
    <source>
        <strain evidence="2">SP5</strain>
    </source>
</reference>
<dbReference type="EMBL" id="NIDE01000002">
    <property type="protein sequence ID" value="OWK45244.1"/>
    <property type="molecule type" value="Genomic_DNA"/>
</dbReference>
<proteinExistence type="predicted"/>
<keyword evidence="2" id="KW-1185">Reference proteome</keyword>
<dbReference type="AlphaFoldDB" id="A0A225E0A5"/>
<evidence type="ECO:0000313" key="1">
    <source>
        <dbReference type="EMBL" id="OWK45244.1"/>
    </source>
</evidence>
<dbReference type="Proteomes" id="UP000214646">
    <property type="component" value="Unassembled WGS sequence"/>
</dbReference>
<protein>
    <submittedName>
        <fullName evidence="1">Uncharacterized protein</fullName>
    </submittedName>
</protein>
<organism evidence="1 2">
    <name type="scientific">Fimbriiglobus ruber</name>
    <dbReference type="NCBI Taxonomy" id="1908690"/>
    <lineage>
        <taxon>Bacteria</taxon>
        <taxon>Pseudomonadati</taxon>
        <taxon>Planctomycetota</taxon>
        <taxon>Planctomycetia</taxon>
        <taxon>Gemmatales</taxon>
        <taxon>Gemmataceae</taxon>
        <taxon>Fimbriiglobus</taxon>
    </lineage>
</organism>
<sequence>MVWPTETGTGTYVGGWNVSGDVIALDVANISTGERITREIRLRQTIDGPIIVFFMDRSDYFDGIYRKPPGKGNGM</sequence>
<dbReference type="RefSeq" id="WP_143392923.1">
    <property type="nucleotide sequence ID" value="NZ_NIDE01000002.1"/>
</dbReference>
<accession>A0A225E0A5</accession>
<gene>
    <name evidence="1" type="ORF">FRUB_01575</name>
</gene>
<name>A0A225E0A5_9BACT</name>
<evidence type="ECO:0000313" key="2">
    <source>
        <dbReference type="Proteomes" id="UP000214646"/>
    </source>
</evidence>
<comment type="caution">
    <text evidence="1">The sequence shown here is derived from an EMBL/GenBank/DDBJ whole genome shotgun (WGS) entry which is preliminary data.</text>
</comment>